<evidence type="ECO:0000256" key="5">
    <source>
        <dbReference type="ARBA" id="ARBA00023254"/>
    </source>
</evidence>
<dbReference type="Proteomes" id="UP001445335">
    <property type="component" value="Unassembled WGS sequence"/>
</dbReference>
<dbReference type="AlphaFoldDB" id="A0AAW1RM71"/>
<evidence type="ECO:0000256" key="3">
    <source>
        <dbReference type="ARBA" id="ARBA00022840"/>
    </source>
</evidence>
<dbReference type="GO" id="GO:0007131">
    <property type="term" value="P:reciprocal meiotic recombination"/>
    <property type="evidence" value="ECO:0007669"/>
    <property type="project" value="TreeGrafter"/>
</dbReference>
<dbReference type="InterPro" id="IPR036187">
    <property type="entry name" value="DNA_mismatch_repair_MutS_sf"/>
</dbReference>
<evidence type="ECO:0000256" key="1">
    <source>
        <dbReference type="ARBA" id="ARBA00006271"/>
    </source>
</evidence>
<proteinExistence type="inferred from homology"/>
<dbReference type="SMART" id="SM00534">
    <property type="entry name" value="MUTSac"/>
    <property type="match status" value="1"/>
</dbReference>
<name>A0AAW1RM71_9CHLO</name>
<dbReference type="Pfam" id="PF00488">
    <property type="entry name" value="MutS_V"/>
    <property type="match status" value="1"/>
</dbReference>
<dbReference type="Pfam" id="PF05190">
    <property type="entry name" value="MutS_IV"/>
    <property type="match status" value="1"/>
</dbReference>
<dbReference type="InterPro" id="IPR007696">
    <property type="entry name" value="DNA_mismatch_repair_MutS_core"/>
</dbReference>
<sequence length="630" mass="66955">MGVNRASRASFHQVPMPRSAFDDTKGAAALESYATPATRGTVATAQHASRYLCHGAAGALLLFLEQEQRMALRACSLAVAYVAPSTYMQIDAVSVDALEIIKPLQTAHASKSAKGAASLFLWLNHTHTKCGSRLLRANLLQPLTDVATLKLRQDSLAELLDNHGDLANSAVQHTAGVADSNRRIAILVQAALLLREALTALPALAGALGPVGSELLKAVRSNLGHPSFVQLLEDLRLVLDDDAHTSKNTFINRTQQCFAVKHGANSFLDIARATFCRLTEDIHSLKDRYQAQHRLDDLKMRYAARRGFYLLVQPSDNAQPSASSMSSGATAGGLPHGFLKLDAGRDRSSGVPCTTHELTALNARLRDAADDCLALTEQVLDSAVAAAVRHMDMLHRLIDSIALLDMLCAFAAAINSVDGKYVRPCMSEHGPLAIVAGRHPLLEQAQPGVEFAANDTYLSDCSSFALITGPNMAGKSTYLRQVALMVVLAQVGCFVPAGFAAFRPVDRLFTRIGMSDSIETNSSTFMVEMTETAYIVRHATERSLVIIDELGRATSTADGGGEAGGSCDARRALRSLAHRVQCVARAWAGDPGGVDLAAQLGPLQSEARQLLALAGRSGGSKASSSGASGQ</sequence>
<dbReference type="SUPFAM" id="SSF48334">
    <property type="entry name" value="DNA repair protein MutS, domain III"/>
    <property type="match status" value="1"/>
</dbReference>
<dbReference type="InterPro" id="IPR045076">
    <property type="entry name" value="MutS"/>
</dbReference>
<dbReference type="SMART" id="SM00533">
    <property type="entry name" value="MUTSd"/>
    <property type="match status" value="1"/>
</dbReference>
<feature type="domain" description="DNA mismatch repair protein MutS core" evidence="6">
    <location>
        <begin position="114"/>
        <end position="445"/>
    </location>
</feature>
<keyword evidence="4" id="KW-0238">DNA-binding</keyword>
<comment type="caution">
    <text evidence="8">The sequence shown here is derived from an EMBL/GenBank/DDBJ whole genome shotgun (WGS) entry which is preliminary data.</text>
</comment>
<evidence type="ECO:0000259" key="7">
    <source>
        <dbReference type="SMART" id="SM00534"/>
    </source>
</evidence>
<dbReference type="GO" id="GO:0006298">
    <property type="term" value="P:mismatch repair"/>
    <property type="evidence" value="ECO:0007669"/>
    <property type="project" value="InterPro"/>
</dbReference>
<dbReference type="GO" id="GO:0005524">
    <property type="term" value="F:ATP binding"/>
    <property type="evidence" value="ECO:0007669"/>
    <property type="project" value="UniProtKB-KW"/>
</dbReference>
<dbReference type="InterPro" id="IPR007861">
    <property type="entry name" value="DNA_mismatch_repair_MutS_clamp"/>
</dbReference>
<protein>
    <recommendedName>
        <fullName evidence="10">DNA mismatch repair protein MSH4</fullName>
    </recommendedName>
</protein>
<dbReference type="InterPro" id="IPR027417">
    <property type="entry name" value="P-loop_NTPase"/>
</dbReference>
<dbReference type="GO" id="GO:0030983">
    <property type="term" value="F:mismatched DNA binding"/>
    <property type="evidence" value="ECO:0007669"/>
    <property type="project" value="InterPro"/>
</dbReference>
<dbReference type="InterPro" id="IPR011184">
    <property type="entry name" value="DNA_mismatch_repair_Msh2"/>
</dbReference>
<evidence type="ECO:0000313" key="9">
    <source>
        <dbReference type="Proteomes" id="UP001445335"/>
    </source>
</evidence>
<dbReference type="Gene3D" id="1.10.1420.10">
    <property type="match status" value="2"/>
</dbReference>
<evidence type="ECO:0008006" key="10">
    <source>
        <dbReference type="Google" id="ProtNLM"/>
    </source>
</evidence>
<comment type="similarity">
    <text evidence="1">Belongs to the DNA mismatch repair MutS family.</text>
</comment>
<evidence type="ECO:0000259" key="6">
    <source>
        <dbReference type="SMART" id="SM00533"/>
    </source>
</evidence>
<accession>A0AAW1RM71</accession>
<keyword evidence="2" id="KW-0547">Nucleotide-binding</keyword>
<gene>
    <name evidence="8" type="ORF">WJX81_003641</name>
</gene>
<dbReference type="PIRSF" id="PIRSF005813">
    <property type="entry name" value="MSH2"/>
    <property type="match status" value="1"/>
</dbReference>
<dbReference type="Pfam" id="PF05192">
    <property type="entry name" value="MutS_III"/>
    <property type="match status" value="1"/>
</dbReference>
<dbReference type="EMBL" id="JALJOU010000031">
    <property type="protein sequence ID" value="KAK9834849.1"/>
    <property type="molecule type" value="Genomic_DNA"/>
</dbReference>
<dbReference type="InterPro" id="IPR000432">
    <property type="entry name" value="DNA_mismatch_repair_MutS_C"/>
</dbReference>
<keyword evidence="9" id="KW-1185">Reference proteome</keyword>
<dbReference type="PANTHER" id="PTHR11361">
    <property type="entry name" value="DNA MISMATCH REPAIR PROTEIN MUTS FAMILY MEMBER"/>
    <property type="match status" value="1"/>
</dbReference>
<evidence type="ECO:0000313" key="8">
    <source>
        <dbReference type="EMBL" id="KAK9834849.1"/>
    </source>
</evidence>
<keyword evidence="5" id="KW-0469">Meiosis</keyword>
<reference evidence="8 9" key="1">
    <citation type="journal article" date="2024" name="Nat. Commun.">
        <title>Phylogenomics reveals the evolutionary origins of lichenization in chlorophyte algae.</title>
        <authorList>
            <person name="Puginier C."/>
            <person name="Libourel C."/>
            <person name="Otte J."/>
            <person name="Skaloud P."/>
            <person name="Haon M."/>
            <person name="Grisel S."/>
            <person name="Petersen M."/>
            <person name="Berrin J.G."/>
            <person name="Delaux P.M."/>
            <person name="Dal Grande F."/>
            <person name="Keller J."/>
        </authorList>
    </citation>
    <scope>NUCLEOTIDE SEQUENCE [LARGE SCALE GENOMIC DNA]</scope>
    <source>
        <strain evidence="8 9">SAG 245.80</strain>
    </source>
</reference>
<dbReference type="GO" id="GO:0140664">
    <property type="term" value="F:ATP-dependent DNA damage sensor activity"/>
    <property type="evidence" value="ECO:0007669"/>
    <property type="project" value="InterPro"/>
</dbReference>
<dbReference type="GO" id="GO:0005634">
    <property type="term" value="C:nucleus"/>
    <property type="evidence" value="ECO:0007669"/>
    <property type="project" value="TreeGrafter"/>
</dbReference>
<keyword evidence="3" id="KW-0067">ATP-binding</keyword>
<dbReference type="PANTHER" id="PTHR11361:SF21">
    <property type="entry name" value="MUTS PROTEIN HOMOLOG 4"/>
    <property type="match status" value="1"/>
</dbReference>
<dbReference type="Gene3D" id="3.40.50.300">
    <property type="entry name" value="P-loop containing nucleotide triphosphate hydrolases"/>
    <property type="match status" value="1"/>
</dbReference>
<evidence type="ECO:0000256" key="2">
    <source>
        <dbReference type="ARBA" id="ARBA00022741"/>
    </source>
</evidence>
<evidence type="ECO:0000256" key="4">
    <source>
        <dbReference type="ARBA" id="ARBA00023125"/>
    </source>
</evidence>
<feature type="domain" description="DNA mismatch repair proteins mutS family" evidence="7">
    <location>
        <begin position="462"/>
        <end position="612"/>
    </location>
</feature>
<dbReference type="SUPFAM" id="SSF52540">
    <property type="entry name" value="P-loop containing nucleoside triphosphate hydrolases"/>
    <property type="match status" value="1"/>
</dbReference>
<organism evidence="8 9">
    <name type="scientific">Elliptochloris bilobata</name>
    <dbReference type="NCBI Taxonomy" id="381761"/>
    <lineage>
        <taxon>Eukaryota</taxon>
        <taxon>Viridiplantae</taxon>
        <taxon>Chlorophyta</taxon>
        <taxon>core chlorophytes</taxon>
        <taxon>Trebouxiophyceae</taxon>
        <taxon>Trebouxiophyceae incertae sedis</taxon>
        <taxon>Elliptochloris clade</taxon>
        <taxon>Elliptochloris</taxon>
    </lineage>
</organism>